<dbReference type="SMART" id="SM00923">
    <property type="entry name" value="MbtH"/>
    <property type="match status" value="1"/>
</dbReference>
<comment type="caution">
    <text evidence="2">The sequence shown here is derived from an EMBL/GenBank/DDBJ whole genome shotgun (WGS) entry which is preliminary data.</text>
</comment>
<gene>
    <name evidence="2" type="ORF">Voc01_078980</name>
</gene>
<dbReference type="GO" id="GO:0019290">
    <property type="term" value="P:siderophore biosynthetic process"/>
    <property type="evidence" value="ECO:0007669"/>
    <property type="project" value="TreeGrafter"/>
</dbReference>
<dbReference type="GO" id="GO:0005829">
    <property type="term" value="C:cytosol"/>
    <property type="evidence" value="ECO:0007669"/>
    <property type="project" value="TreeGrafter"/>
</dbReference>
<dbReference type="InterPro" id="IPR037407">
    <property type="entry name" value="MLP_fam"/>
</dbReference>
<accession>A0A8J4A577</accession>
<dbReference type="Proteomes" id="UP000635606">
    <property type="component" value="Unassembled WGS sequence"/>
</dbReference>
<dbReference type="AlphaFoldDB" id="A0A8J4A577"/>
<sequence>MNPFDDPDGTFVVLTNADGDHSLWPTFVDVPAGWTVVHPATGRAACLDHLRRTGLAPADPDPG</sequence>
<dbReference type="Gene3D" id="3.90.820.10">
    <property type="entry name" value="Structural Genomics, Unknown Function 30-nov-00 1gh9 Mol_id"/>
    <property type="match status" value="1"/>
</dbReference>
<dbReference type="SUPFAM" id="SSF160582">
    <property type="entry name" value="MbtH-like"/>
    <property type="match status" value="1"/>
</dbReference>
<name>A0A8J4A577_9ACTN</name>
<dbReference type="PANTHER" id="PTHR38444">
    <property type="entry name" value="ENTEROBACTIN BIOSYNTHESIS PROTEIN YBDZ"/>
    <property type="match status" value="1"/>
</dbReference>
<feature type="domain" description="MbtH-like" evidence="1">
    <location>
        <begin position="2"/>
        <end position="52"/>
    </location>
</feature>
<keyword evidence="3" id="KW-1185">Reference proteome</keyword>
<dbReference type="InterPro" id="IPR005153">
    <property type="entry name" value="MbtH-like_dom"/>
</dbReference>
<dbReference type="EMBL" id="BOPH01000108">
    <property type="protein sequence ID" value="GIJ72981.1"/>
    <property type="molecule type" value="Genomic_DNA"/>
</dbReference>
<dbReference type="InterPro" id="IPR038020">
    <property type="entry name" value="MbtH-like_sf"/>
</dbReference>
<evidence type="ECO:0000259" key="1">
    <source>
        <dbReference type="SMART" id="SM00923"/>
    </source>
</evidence>
<dbReference type="RefSeq" id="WP_203932813.1">
    <property type="nucleotide sequence ID" value="NZ_BOPH01000108.1"/>
</dbReference>
<reference evidence="2" key="1">
    <citation type="submission" date="2021-01" db="EMBL/GenBank/DDBJ databases">
        <title>Whole genome shotgun sequence of Virgisporangium ochraceum NBRC 16418.</title>
        <authorList>
            <person name="Komaki H."/>
            <person name="Tamura T."/>
        </authorList>
    </citation>
    <scope>NUCLEOTIDE SEQUENCE</scope>
    <source>
        <strain evidence="2">NBRC 16418</strain>
    </source>
</reference>
<evidence type="ECO:0000313" key="3">
    <source>
        <dbReference type="Proteomes" id="UP000635606"/>
    </source>
</evidence>
<protein>
    <recommendedName>
        <fullName evidence="1">MbtH-like domain-containing protein</fullName>
    </recommendedName>
</protein>
<evidence type="ECO:0000313" key="2">
    <source>
        <dbReference type="EMBL" id="GIJ72981.1"/>
    </source>
</evidence>
<dbReference type="Pfam" id="PF03621">
    <property type="entry name" value="MbtH"/>
    <property type="match status" value="1"/>
</dbReference>
<organism evidence="2 3">
    <name type="scientific">Virgisporangium ochraceum</name>
    <dbReference type="NCBI Taxonomy" id="65505"/>
    <lineage>
        <taxon>Bacteria</taxon>
        <taxon>Bacillati</taxon>
        <taxon>Actinomycetota</taxon>
        <taxon>Actinomycetes</taxon>
        <taxon>Micromonosporales</taxon>
        <taxon>Micromonosporaceae</taxon>
        <taxon>Virgisporangium</taxon>
    </lineage>
</organism>
<dbReference type="PANTHER" id="PTHR38444:SF1">
    <property type="entry name" value="ENTEROBACTIN BIOSYNTHESIS PROTEIN YBDZ"/>
    <property type="match status" value="1"/>
</dbReference>
<proteinExistence type="predicted"/>